<sequence length="559" mass="63533">MDKFTSTAPARINSDSLFAKFLKDNKRKIPEDVIVERVTNPEDPEFLNSADGILVHAYTLSLGLYLPFHPLIREILSRLGVAPIQLVPNCWRVLFSILALNFMCKINLGWKEFCYCYVVKQTSGGFYYFCLRDKAYALVTNLPNSEKGWKDDLIFIKGNWEAPGDATPFYSVPRTATTTAQLTGENNGFKPKDCEVKLKDLKKVWSLKNKDWRYLLDPAKWEIEKLSQLLVESKGTASSVPAVTMEELTFGGVNSHENDDQEVEMRTNVSSSSSKKRKLIHSNQEEPIFPSHSHDSYAPSPQSSTQLQHPITFKDQIDSFVKTINILHSSFSQNDYEELDWKSDEMCDPFEKDVELLEQKSDEEAGLEATQLVMKAGVHVMSFVIGLKKKNMMIKKLQATIEKQKKEIEELKLTVRRGEVEHSKCSTSTSASTAEEIEKLKKAMEETRNELKEMKLQQEENKASPGRVFERTLSFNSCDFFSRSLDHTSPYNDLFSRPLVRSPSYSDLFSCLAKDSEPPRPSPNSTHPPAATHPHQDLQSSLDACSPPTTQTHDPKQYF</sequence>
<protein>
    <submittedName>
        <fullName evidence="3">Uncharacterized protein</fullName>
    </submittedName>
</protein>
<dbReference type="PANTHER" id="PTHR31099:SF28">
    <property type="entry name" value="F5J5.12"/>
    <property type="match status" value="1"/>
</dbReference>
<keyword evidence="1" id="KW-0175">Coiled coil</keyword>
<dbReference type="OrthoDB" id="1750920at2759"/>
<reference evidence="3" key="1">
    <citation type="submission" date="2020-03" db="EMBL/GenBank/DDBJ databases">
        <title>A high-quality chromosome-level genome assembly of a woody plant with both climbing and erect habits, Rhamnella rubrinervis.</title>
        <authorList>
            <person name="Lu Z."/>
            <person name="Yang Y."/>
            <person name="Zhu X."/>
            <person name="Sun Y."/>
        </authorList>
    </citation>
    <scope>NUCLEOTIDE SEQUENCE</scope>
    <source>
        <strain evidence="3">BYM</strain>
        <tissue evidence="3">Leaf</tissue>
    </source>
</reference>
<dbReference type="PANTHER" id="PTHR31099">
    <property type="entry name" value="OS06G0165300 PROTEIN"/>
    <property type="match status" value="1"/>
</dbReference>
<dbReference type="AlphaFoldDB" id="A0A8K0E082"/>
<feature type="coiled-coil region" evidence="1">
    <location>
        <begin position="387"/>
        <end position="464"/>
    </location>
</feature>
<name>A0A8K0E082_9ROSA</name>
<keyword evidence="4" id="KW-1185">Reference proteome</keyword>
<evidence type="ECO:0000256" key="2">
    <source>
        <dbReference type="SAM" id="MobiDB-lite"/>
    </source>
</evidence>
<evidence type="ECO:0000256" key="1">
    <source>
        <dbReference type="SAM" id="Coils"/>
    </source>
</evidence>
<comment type="caution">
    <text evidence="3">The sequence shown here is derived from an EMBL/GenBank/DDBJ whole genome shotgun (WGS) entry which is preliminary data.</text>
</comment>
<feature type="compositionally biased region" description="Polar residues" evidence="2">
    <location>
        <begin position="537"/>
        <end position="552"/>
    </location>
</feature>
<dbReference type="Proteomes" id="UP000796880">
    <property type="component" value="Unassembled WGS sequence"/>
</dbReference>
<dbReference type="EMBL" id="VOIH02000011">
    <property type="protein sequence ID" value="KAF3434467.1"/>
    <property type="molecule type" value="Genomic_DNA"/>
</dbReference>
<accession>A0A8K0E082</accession>
<gene>
    <name evidence="3" type="ORF">FNV43_RR25570</name>
</gene>
<organism evidence="3 4">
    <name type="scientific">Rhamnella rubrinervis</name>
    <dbReference type="NCBI Taxonomy" id="2594499"/>
    <lineage>
        <taxon>Eukaryota</taxon>
        <taxon>Viridiplantae</taxon>
        <taxon>Streptophyta</taxon>
        <taxon>Embryophyta</taxon>
        <taxon>Tracheophyta</taxon>
        <taxon>Spermatophyta</taxon>
        <taxon>Magnoliopsida</taxon>
        <taxon>eudicotyledons</taxon>
        <taxon>Gunneridae</taxon>
        <taxon>Pentapetalae</taxon>
        <taxon>rosids</taxon>
        <taxon>fabids</taxon>
        <taxon>Rosales</taxon>
        <taxon>Rhamnaceae</taxon>
        <taxon>rhamnoid group</taxon>
        <taxon>Rhamneae</taxon>
        <taxon>Rhamnella</taxon>
    </lineage>
</organism>
<evidence type="ECO:0000313" key="3">
    <source>
        <dbReference type="EMBL" id="KAF3434467.1"/>
    </source>
</evidence>
<evidence type="ECO:0000313" key="4">
    <source>
        <dbReference type="Proteomes" id="UP000796880"/>
    </source>
</evidence>
<feature type="region of interest" description="Disordered" evidence="2">
    <location>
        <begin position="250"/>
        <end position="280"/>
    </location>
</feature>
<feature type="region of interest" description="Disordered" evidence="2">
    <location>
        <begin position="511"/>
        <end position="559"/>
    </location>
</feature>
<proteinExistence type="predicted"/>